<evidence type="ECO:0000313" key="2">
    <source>
        <dbReference type="EMBL" id="KAJ0205650.1"/>
    </source>
</evidence>
<feature type="signal peptide" evidence="1">
    <location>
        <begin position="1"/>
        <end position="23"/>
    </location>
</feature>
<keyword evidence="1" id="KW-0732">Signal</keyword>
<evidence type="ECO:0008006" key="4">
    <source>
        <dbReference type="Google" id="ProtNLM"/>
    </source>
</evidence>
<dbReference type="PANTHER" id="PTHR33067:SF35">
    <property type="entry name" value="ASPARTIC PEPTIDASE DDI1-TYPE DOMAIN-CONTAINING PROTEIN"/>
    <property type="match status" value="1"/>
</dbReference>
<organism evidence="2 3">
    <name type="scientific">Lactuca sativa</name>
    <name type="common">Garden lettuce</name>
    <dbReference type="NCBI Taxonomy" id="4236"/>
    <lineage>
        <taxon>Eukaryota</taxon>
        <taxon>Viridiplantae</taxon>
        <taxon>Streptophyta</taxon>
        <taxon>Embryophyta</taxon>
        <taxon>Tracheophyta</taxon>
        <taxon>Spermatophyta</taxon>
        <taxon>Magnoliopsida</taxon>
        <taxon>eudicotyledons</taxon>
        <taxon>Gunneridae</taxon>
        <taxon>Pentapetalae</taxon>
        <taxon>asterids</taxon>
        <taxon>campanulids</taxon>
        <taxon>Asterales</taxon>
        <taxon>Asteraceae</taxon>
        <taxon>Cichorioideae</taxon>
        <taxon>Cichorieae</taxon>
        <taxon>Lactucinae</taxon>
        <taxon>Lactuca</taxon>
    </lineage>
</organism>
<evidence type="ECO:0000313" key="3">
    <source>
        <dbReference type="Proteomes" id="UP000235145"/>
    </source>
</evidence>
<dbReference type="AlphaFoldDB" id="A0A9R1VIY0"/>
<dbReference type="CDD" id="cd00303">
    <property type="entry name" value="retropepsin_like"/>
    <property type="match status" value="1"/>
</dbReference>
<dbReference type="PANTHER" id="PTHR33067">
    <property type="entry name" value="RNA-DIRECTED DNA POLYMERASE-RELATED"/>
    <property type="match status" value="1"/>
</dbReference>
<dbReference type="EMBL" id="NBSK02000005">
    <property type="protein sequence ID" value="KAJ0205650.1"/>
    <property type="molecule type" value="Genomic_DNA"/>
</dbReference>
<feature type="chain" id="PRO_5040452558" description="Aspartic peptidase DDI1-type domain-containing protein" evidence="1">
    <location>
        <begin position="24"/>
        <end position="276"/>
    </location>
</feature>
<dbReference type="Proteomes" id="UP000235145">
    <property type="component" value="Unassembled WGS sequence"/>
</dbReference>
<comment type="caution">
    <text evidence="2">The sequence shown here is derived from an EMBL/GenBank/DDBJ whole genome shotgun (WGS) entry which is preliminary data.</text>
</comment>
<dbReference type="Pfam" id="PF08284">
    <property type="entry name" value="RVP_2"/>
    <property type="match status" value="1"/>
</dbReference>
<sequence length="276" mass="31237">MGDPGSITIRCLFGDLIITCALADSGDSINVFPYSFFKKLNILKLEPTQMTVCLADKTIIHPRGVCKDILIKVDKLVFPVDFVVLDMEEDHKVPIILGRPFLNTACAIVDVRESELTLRAGDDSVTFMVDQEKKQVKSIEDKTFSMDLDEEMLEKELALCYANNPNQFTLSLEEDFDTERDLKELEKLLKGKTYLACLDTTLACDKAVQDDKKESLEEEENTKAWNKDKHYSSIGLHMNDQGGKEEIPITIKRTKPRARVSTTFDVFTFKPPDVQA</sequence>
<keyword evidence="3" id="KW-1185">Reference proteome</keyword>
<dbReference type="Gene3D" id="2.40.70.10">
    <property type="entry name" value="Acid Proteases"/>
    <property type="match status" value="1"/>
</dbReference>
<protein>
    <recommendedName>
        <fullName evidence="4">Aspartic peptidase DDI1-type domain-containing protein</fullName>
    </recommendedName>
</protein>
<proteinExistence type="predicted"/>
<evidence type="ECO:0000256" key="1">
    <source>
        <dbReference type="SAM" id="SignalP"/>
    </source>
</evidence>
<gene>
    <name evidence="2" type="ORF">LSAT_V11C500234250</name>
</gene>
<reference evidence="2 3" key="1">
    <citation type="journal article" date="2017" name="Nat. Commun.">
        <title>Genome assembly with in vitro proximity ligation data and whole-genome triplication in lettuce.</title>
        <authorList>
            <person name="Reyes-Chin-Wo S."/>
            <person name="Wang Z."/>
            <person name="Yang X."/>
            <person name="Kozik A."/>
            <person name="Arikit S."/>
            <person name="Song C."/>
            <person name="Xia L."/>
            <person name="Froenicke L."/>
            <person name="Lavelle D.O."/>
            <person name="Truco M.J."/>
            <person name="Xia R."/>
            <person name="Zhu S."/>
            <person name="Xu C."/>
            <person name="Xu H."/>
            <person name="Xu X."/>
            <person name="Cox K."/>
            <person name="Korf I."/>
            <person name="Meyers B.C."/>
            <person name="Michelmore R.W."/>
        </authorList>
    </citation>
    <scope>NUCLEOTIDE SEQUENCE [LARGE SCALE GENOMIC DNA]</scope>
    <source>
        <strain evidence="3">cv. Salinas</strain>
        <tissue evidence="2">Seedlings</tissue>
    </source>
</reference>
<dbReference type="InterPro" id="IPR021109">
    <property type="entry name" value="Peptidase_aspartic_dom_sf"/>
</dbReference>
<accession>A0A9R1VIY0</accession>
<name>A0A9R1VIY0_LACSA</name>